<dbReference type="Gene3D" id="3.40.390.10">
    <property type="entry name" value="Collagenase (Catalytic Domain)"/>
    <property type="match status" value="1"/>
</dbReference>
<dbReference type="Proteomes" id="UP000265703">
    <property type="component" value="Unassembled WGS sequence"/>
</dbReference>
<comment type="caution">
    <text evidence="1">The sequence shown here is derived from an EMBL/GenBank/DDBJ whole genome shotgun (WGS) entry which is preliminary data.</text>
</comment>
<dbReference type="InterPro" id="IPR024079">
    <property type="entry name" value="MetalloPept_cat_dom_sf"/>
</dbReference>
<reference evidence="1 2" key="1">
    <citation type="submission" date="2018-06" db="EMBL/GenBank/DDBJ databases">
        <title>Comparative genomics reveals the genomic features of Rhizophagus irregularis, R. cerebriforme, R. diaphanum and Gigaspora rosea, and their symbiotic lifestyle signature.</title>
        <authorList>
            <person name="Morin E."/>
            <person name="San Clemente H."/>
            <person name="Chen E.C.H."/>
            <person name="De La Providencia I."/>
            <person name="Hainaut M."/>
            <person name="Kuo A."/>
            <person name="Kohler A."/>
            <person name="Murat C."/>
            <person name="Tang N."/>
            <person name="Roy S."/>
            <person name="Loubradou J."/>
            <person name="Henrissat B."/>
            <person name="Grigoriev I.V."/>
            <person name="Corradi N."/>
            <person name="Roux C."/>
            <person name="Martin F.M."/>
        </authorList>
    </citation>
    <scope>NUCLEOTIDE SEQUENCE [LARGE SCALE GENOMIC DNA]</scope>
    <source>
        <strain evidence="1 2">DAOM 227022</strain>
    </source>
</reference>
<dbReference type="OrthoDB" id="2411356at2759"/>
<evidence type="ECO:0000313" key="2">
    <source>
        <dbReference type="Proteomes" id="UP000265703"/>
    </source>
</evidence>
<evidence type="ECO:0000313" key="1">
    <source>
        <dbReference type="EMBL" id="RIA98167.1"/>
    </source>
</evidence>
<dbReference type="EMBL" id="QKYT01000020">
    <property type="protein sequence ID" value="RIA98167.1"/>
    <property type="molecule type" value="Genomic_DNA"/>
</dbReference>
<protein>
    <submittedName>
        <fullName evidence="1">Uncharacterized protein</fullName>
    </submittedName>
</protein>
<proteinExistence type="predicted"/>
<keyword evidence="2" id="KW-1185">Reference proteome</keyword>
<organism evidence="1 2">
    <name type="scientific">Glomus cerebriforme</name>
    <dbReference type="NCBI Taxonomy" id="658196"/>
    <lineage>
        <taxon>Eukaryota</taxon>
        <taxon>Fungi</taxon>
        <taxon>Fungi incertae sedis</taxon>
        <taxon>Mucoromycota</taxon>
        <taxon>Glomeromycotina</taxon>
        <taxon>Glomeromycetes</taxon>
        <taxon>Glomerales</taxon>
        <taxon>Glomeraceae</taxon>
        <taxon>Glomus</taxon>
    </lineage>
</organism>
<sequence length="158" mass="18575">MQRTMQMTKSTLLYLSAVKVQCLQGWNRKIKKKEAEKLYELVGGYIIDLKSVADKSLAGQTFEVIKQQALTEVEKKFKTAQLHKKQLYHEVGKHIISSLLKSKELNYITYMKIFNKVEESDEMLEKNVFTYHPEKNTVTFQSQLIESYIWENSNIFIK</sequence>
<dbReference type="GO" id="GO:0008237">
    <property type="term" value="F:metallopeptidase activity"/>
    <property type="evidence" value="ECO:0007669"/>
    <property type="project" value="InterPro"/>
</dbReference>
<name>A0A397TNV6_9GLOM</name>
<gene>
    <name evidence="1" type="ORF">C1645_731927</name>
</gene>
<dbReference type="AlphaFoldDB" id="A0A397TNV6"/>
<accession>A0A397TNV6</accession>
<dbReference type="STRING" id="658196.A0A397TNV6"/>